<comment type="caution">
    <text evidence="2">The sequence shown here is derived from an EMBL/GenBank/DDBJ whole genome shotgun (WGS) entry which is preliminary data.</text>
</comment>
<feature type="compositionally biased region" description="Polar residues" evidence="1">
    <location>
        <begin position="46"/>
        <end position="64"/>
    </location>
</feature>
<keyword evidence="3" id="KW-1185">Reference proteome</keyword>
<dbReference type="GeneID" id="83200395"/>
<feature type="region of interest" description="Disordered" evidence="1">
    <location>
        <begin position="1"/>
        <end position="181"/>
    </location>
</feature>
<reference evidence="2" key="2">
    <citation type="journal article" date="2023" name="IMA Fungus">
        <title>Comparative genomic study of the Penicillium genus elucidates a diverse pangenome and 15 lateral gene transfer events.</title>
        <authorList>
            <person name="Petersen C."/>
            <person name="Sorensen T."/>
            <person name="Nielsen M.R."/>
            <person name="Sondergaard T.E."/>
            <person name="Sorensen J.L."/>
            <person name="Fitzpatrick D.A."/>
            <person name="Frisvad J.C."/>
            <person name="Nielsen K.L."/>
        </authorList>
    </citation>
    <scope>NUCLEOTIDE SEQUENCE</scope>
    <source>
        <strain evidence="2">IBT 19713</strain>
    </source>
</reference>
<name>A0A9W9P724_9EURO</name>
<evidence type="ECO:0000256" key="1">
    <source>
        <dbReference type="SAM" id="MobiDB-lite"/>
    </source>
</evidence>
<reference evidence="2" key="1">
    <citation type="submission" date="2022-11" db="EMBL/GenBank/DDBJ databases">
        <authorList>
            <person name="Petersen C."/>
        </authorList>
    </citation>
    <scope>NUCLEOTIDE SEQUENCE</scope>
    <source>
        <strain evidence="2">IBT 19713</strain>
    </source>
</reference>
<evidence type="ECO:0000313" key="3">
    <source>
        <dbReference type="Proteomes" id="UP001150941"/>
    </source>
</evidence>
<dbReference type="Proteomes" id="UP001150941">
    <property type="component" value="Unassembled WGS sequence"/>
</dbReference>
<feature type="compositionally biased region" description="Low complexity" evidence="1">
    <location>
        <begin position="10"/>
        <end position="20"/>
    </location>
</feature>
<gene>
    <name evidence="2" type="ORF">N7468_003795</name>
</gene>
<feature type="compositionally biased region" description="Basic residues" evidence="1">
    <location>
        <begin position="148"/>
        <end position="158"/>
    </location>
</feature>
<evidence type="ECO:0000313" key="2">
    <source>
        <dbReference type="EMBL" id="KAJ5239176.1"/>
    </source>
</evidence>
<dbReference type="EMBL" id="JAPQKS010000003">
    <property type="protein sequence ID" value="KAJ5239176.1"/>
    <property type="molecule type" value="Genomic_DNA"/>
</dbReference>
<feature type="compositionally biased region" description="Basic and acidic residues" evidence="1">
    <location>
        <begin position="159"/>
        <end position="168"/>
    </location>
</feature>
<feature type="compositionally biased region" description="Low complexity" evidence="1">
    <location>
        <begin position="70"/>
        <end position="125"/>
    </location>
</feature>
<dbReference type="AlphaFoldDB" id="A0A9W9P724"/>
<dbReference type="RefSeq" id="XP_058332095.1">
    <property type="nucleotide sequence ID" value="XM_058473092.1"/>
</dbReference>
<proteinExistence type="predicted"/>
<sequence>MAQQNGESSRAGAAAAATTARRPHEEDNMAEPSFLSSLLKEVEEASTPTHGASHGPSASTSNAPTDHLTPGPSSPSISPASSNHSSPRLSSTTPPPFSRSRPISPIQLSSPVESSPPFSPEVSFSGTPTGSPAPKTSPENEHTILHRPTIRPRSRITRRALEMAHSRSPESSPSRPGPSLAVKSTIQKMVGAALKPHYRSHTLTKDQFTDINRTISRQLYERVGNADSLDEASGAEIGQAAKLEVQKTIDSLSGNKDKHPMVTSDSDGDVQ</sequence>
<organism evidence="2 3">
    <name type="scientific">Penicillium chermesinum</name>
    <dbReference type="NCBI Taxonomy" id="63820"/>
    <lineage>
        <taxon>Eukaryota</taxon>
        <taxon>Fungi</taxon>
        <taxon>Dikarya</taxon>
        <taxon>Ascomycota</taxon>
        <taxon>Pezizomycotina</taxon>
        <taxon>Eurotiomycetes</taxon>
        <taxon>Eurotiomycetidae</taxon>
        <taxon>Eurotiales</taxon>
        <taxon>Aspergillaceae</taxon>
        <taxon>Penicillium</taxon>
    </lineage>
</organism>
<feature type="region of interest" description="Disordered" evidence="1">
    <location>
        <begin position="248"/>
        <end position="271"/>
    </location>
</feature>
<accession>A0A9W9P724</accession>
<feature type="compositionally biased region" description="Low complexity" evidence="1">
    <location>
        <begin position="169"/>
        <end position="179"/>
    </location>
</feature>
<dbReference type="OrthoDB" id="8062037at2759"/>
<protein>
    <submittedName>
        <fullName evidence="2">Uncharacterized protein</fullName>
    </submittedName>
</protein>